<gene>
    <name evidence="3" type="ordered locus">Ndas_4994</name>
</gene>
<dbReference type="KEGG" id="nda:Ndas_4994"/>
<keyword evidence="2" id="KW-1133">Transmembrane helix</keyword>
<dbReference type="HOGENOM" id="CLU_069355_0_0_11"/>
<keyword evidence="4" id="KW-1185">Reference proteome</keyword>
<reference evidence="3 4" key="1">
    <citation type="journal article" date="2010" name="Stand. Genomic Sci.">
        <title>Complete genome sequence of Nocardiopsis dassonvillei type strain (IMRU 509).</title>
        <authorList>
            <person name="Sun H."/>
            <person name="Lapidus A."/>
            <person name="Nolan M."/>
            <person name="Lucas S."/>
            <person name="Del Rio T.G."/>
            <person name="Tice H."/>
            <person name="Cheng J.F."/>
            <person name="Tapia R."/>
            <person name="Han C."/>
            <person name="Goodwin L."/>
            <person name="Pitluck S."/>
            <person name="Pagani I."/>
            <person name="Ivanova N."/>
            <person name="Mavromatis K."/>
            <person name="Mikhailova N."/>
            <person name="Pati A."/>
            <person name="Chen A."/>
            <person name="Palaniappan K."/>
            <person name="Land M."/>
            <person name="Hauser L."/>
            <person name="Chang Y.J."/>
            <person name="Jeffries C.D."/>
            <person name="Djao O.D."/>
            <person name="Rohde M."/>
            <person name="Sikorski J."/>
            <person name="Goker M."/>
            <person name="Woyke T."/>
            <person name="Bristow J."/>
            <person name="Eisen J.A."/>
            <person name="Markowitz V."/>
            <person name="Hugenholtz P."/>
            <person name="Kyrpides N.C."/>
            <person name="Klenk H.P."/>
        </authorList>
    </citation>
    <scope>NUCLEOTIDE SEQUENCE [LARGE SCALE GENOMIC DNA]</scope>
    <source>
        <strain evidence="4">ATCC 23218 / DSM 43111 / CIP 107115 / JCM 7437 / KCTC 9190 / NBRC 14626 / NCTC 10488 / NRRL B-5397 / IMRU 509</strain>
        <plasmid evidence="4">Chromosome 2</plasmid>
    </source>
</reference>
<dbReference type="AlphaFoldDB" id="D7B867"/>
<evidence type="ECO:0000256" key="2">
    <source>
        <dbReference type="SAM" id="Phobius"/>
    </source>
</evidence>
<sequence>MGPQGPHGGPPGPQSPYGPPGPYPHQPQPGRKGGTGLIIGAVALVVVLMLGGGIAAVWLFSGGGGGTSAEGVGEVRYYEGLSSEHVDEGETVDYGMFPPAGGPHYPIWQNCGVYDQPLRSEYVVHAQEHGAVWIAYDPGLSQAQVQTLAGYYSPGDYLVVSPVEGLPAPVVASAWGSQILLEDPEDPRLAEYLVEFVQGENTPEPGAPCSDGHSGTEAGPAGETGTAAARHPGPRT</sequence>
<dbReference type="Proteomes" id="UP000002219">
    <property type="component" value="Chromosome 2"/>
</dbReference>
<feature type="region of interest" description="Disordered" evidence="1">
    <location>
        <begin position="1"/>
        <end position="32"/>
    </location>
</feature>
<feature type="region of interest" description="Disordered" evidence="1">
    <location>
        <begin position="200"/>
        <end position="236"/>
    </location>
</feature>
<dbReference type="EMBL" id="CP002041">
    <property type="protein sequence ID" value="ADH70375.1"/>
    <property type="molecule type" value="Genomic_DNA"/>
</dbReference>
<geneLocation type="plasmid" evidence="4">
    <name>pNDAS01</name>
</geneLocation>
<dbReference type="STRING" id="446468.Ndas_4994"/>
<evidence type="ECO:0008006" key="5">
    <source>
        <dbReference type="Google" id="ProtNLM"/>
    </source>
</evidence>
<feature type="compositionally biased region" description="Low complexity" evidence="1">
    <location>
        <begin position="215"/>
        <end position="229"/>
    </location>
</feature>
<dbReference type="eggNOG" id="COG3415">
    <property type="taxonomic scope" value="Bacteria"/>
</dbReference>
<keyword evidence="2" id="KW-0472">Membrane</keyword>
<evidence type="ECO:0000256" key="1">
    <source>
        <dbReference type="SAM" id="MobiDB-lite"/>
    </source>
</evidence>
<name>D7B867_NOCDD</name>
<dbReference type="RefSeq" id="WP_013155982.1">
    <property type="nucleotide sequence ID" value="NC_014211.1"/>
</dbReference>
<feature type="transmembrane region" description="Helical" evidence="2">
    <location>
        <begin position="37"/>
        <end position="60"/>
    </location>
</feature>
<organism evidence="3 4">
    <name type="scientific">Nocardiopsis dassonvillei (strain ATCC 23218 / DSM 43111 / CIP 107115 / JCM 7437 / KCTC 9190 / NBRC 14626 / NCTC 10488 / NRRL B-5397 / IMRU 509)</name>
    <name type="common">Actinomadura dassonvillei</name>
    <dbReference type="NCBI Taxonomy" id="446468"/>
    <lineage>
        <taxon>Bacteria</taxon>
        <taxon>Bacillati</taxon>
        <taxon>Actinomycetota</taxon>
        <taxon>Actinomycetes</taxon>
        <taxon>Streptosporangiales</taxon>
        <taxon>Nocardiopsidaceae</taxon>
        <taxon>Nocardiopsis</taxon>
    </lineage>
</organism>
<dbReference type="Pfam" id="PF11303">
    <property type="entry name" value="DUF3105"/>
    <property type="match status" value="1"/>
</dbReference>
<protein>
    <recommendedName>
        <fullName evidence="5">DUF3105 domain-containing protein</fullName>
    </recommendedName>
</protein>
<feature type="compositionally biased region" description="Pro residues" evidence="1">
    <location>
        <begin position="8"/>
        <end position="27"/>
    </location>
</feature>
<dbReference type="InterPro" id="IPR021454">
    <property type="entry name" value="DUF3105"/>
</dbReference>
<keyword evidence="2" id="KW-0812">Transmembrane</keyword>
<proteinExistence type="predicted"/>
<accession>D7B867</accession>
<evidence type="ECO:0000313" key="3">
    <source>
        <dbReference type="EMBL" id="ADH70375.1"/>
    </source>
</evidence>
<dbReference type="GeneID" id="91487909"/>
<evidence type="ECO:0000313" key="4">
    <source>
        <dbReference type="Proteomes" id="UP000002219"/>
    </source>
</evidence>